<dbReference type="EMBL" id="CM044707">
    <property type="protein sequence ID" value="KAI5654536.1"/>
    <property type="molecule type" value="Genomic_DNA"/>
</dbReference>
<gene>
    <name evidence="1" type="ORF">M9H77_31723</name>
</gene>
<organism evidence="1 2">
    <name type="scientific">Catharanthus roseus</name>
    <name type="common">Madagascar periwinkle</name>
    <name type="synonym">Vinca rosea</name>
    <dbReference type="NCBI Taxonomy" id="4058"/>
    <lineage>
        <taxon>Eukaryota</taxon>
        <taxon>Viridiplantae</taxon>
        <taxon>Streptophyta</taxon>
        <taxon>Embryophyta</taxon>
        <taxon>Tracheophyta</taxon>
        <taxon>Spermatophyta</taxon>
        <taxon>Magnoliopsida</taxon>
        <taxon>eudicotyledons</taxon>
        <taxon>Gunneridae</taxon>
        <taxon>Pentapetalae</taxon>
        <taxon>asterids</taxon>
        <taxon>lamiids</taxon>
        <taxon>Gentianales</taxon>
        <taxon>Apocynaceae</taxon>
        <taxon>Rauvolfioideae</taxon>
        <taxon>Vinceae</taxon>
        <taxon>Catharanthinae</taxon>
        <taxon>Catharanthus</taxon>
    </lineage>
</organism>
<dbReference type="Proteomes" id="UP001060085">
    <property type="component" value="Linkage Group LG07"/>
</dbReference>
<evidence type="ECO:0000313" key="1">
    <source>
        <dbReference type="EMBL" id="KAI5654536.1"/>
    </source>
</evidence>
<proteinExistence type="predicted"/>
<keyword evidence="2" id="KW-1185">Reference proteome</keyword>
<evidence type="ECO:0000313" key="2">
    <source>
        <dbReference type="Proteomes" id="UP001060085"/>
    </source>
</evidence>
<sequence length="244" mass="28520">MGYNWTNSSWKRMDAIGRQEIAYSKLTRARSKCFKDEGCDENDYVFLEINLPCSISYSCYVSYSCYGVDKFLFCGVMGQRNHSLFVNVPHQVINHDRTHVLVVQHLFLAILVFILHDGDPWNNNCASLRDTNHHTFGFLENNSYVFDGSLFSSLGDHCVKFQEKIVEHFQYVLTSLDTYVKNLVEQILADKTLMVVNGLLEHLWHGLKLLFVEISFKTVFERAFCFKFFLVHYKKFLLSKEFET</sequence>
<name>A0ACC0A192_CATRO</name>
<protein>
    <submittedName>
        <fullName evidence="1">Uncharacterized protein</fullName>
    </submittedName>
</protein>
<accession>A0ACC0A192</accession>
<comment type="caution">
    <text evidence="1">The sequence shown here is derived from an EMBL/GenBank/DDBJ whole genome shotgun (WGS) entry which is preliminary data.</text>
</comment>
<reference evidence="2" key="1">
    <citation type="journal article" date="2023" name="Nat. Plants">
        <title>Single-cell RNA sequencing provides a high-resolution roadmap for understanding the multicellular compartmentation of specialized metabolism.</title>
        <authorList>
            <person name="Sun S."/>
            <person name="Shen X."/>
            <person name="Li Y."/>
            <person name="Li Y."/>
            <person name="Wang S."/>
            <person name="Li R."/>
            <person name="Zhang H."/>
            <person name="Shen G."/>
            <person name="Guo B."/>
            <person name="Wei J."/>
            <person name="Xu J."/>
            <person name="St-Pierre B."/>
            <person name="Chen S."/>
            <person name="Sun C."/>
        </authorList>
    </citation>
    <scope>NUCLEOTIDE SEQUENCE [LARGE SCALE GENOMIC DNA]</scope>
</reference>